<accession>A2GN45</accession>
<protein>
    <submittedName>
        <fullName evidence="1">Uncharacterized protein</fullName>
    </submittedName>
</protein>
<proteinExistence type="predicted"/>
<reference evidence="1" key="1">
    <citation type="submission" date="2006-10" db="EMBL/GenBank/DDBJ databases">
        <authorList>
            <person name="Amadeo P."/>
            <person name="Zhao Q."/>
            <person name="Wortman J."/>
            <person name="Fraser-Liggett C."/>
            <person name="Carlton J."/>
        </authorList>
    </citation>
    <scope>NUCLEOTIDE SEQUENCE</scope>
    <source>
        <strain evidence="1">G3</strain>
    </source>
</reference>
<dbReference type="EMBL" id="DS117621">
    <property type="protein sequence ID" value="EAX81422.1"/>
    <property type="molecule type" value="Genomic_DNA"/>
</dbReference>
<sequence length="106" mass="12505">MRKIVSFWETCSDNVSRNETCRPTRVYCALFPAHWTGRRFTMQKIVSFWETCSDNVSQNETCRPTRVHNTLLSVEVLQSRCDCKRLCYSCIFPTSLLHKIESFYPI</sequence>
<gene>
    <name evidence="1" type="ORF">TVAG_306880</name>
</gene>
<dbReference type="InParanoid" id="A2GN45"/>
<dbReference type="Proteomes" id="UP000001542">
    <property type="component" value="Unassembled WGS sequence"/>
</dbReference>
<dbReference type="VEuPathDB" id="TrichDB:TVAG_306880"/>
<evidence type="ECO:0000313" key="1">
    <source>
        <dbReference type="EMBL" id="EAX81422.1"/>
    </source>
</evidence>
<keyword evidence="2" id="KW-1185">Reference proteome</keyword>
<evidence type="ECO:0000313" key="2">
    <source>
        <dbReference type="Proteomes" id="UP000001542"/>
    </source>
</evidence>
<dbReference type="AlphaFoldDB" id="A2GN45"/>
<reference evidence="1" key="2">
    <citation type="journal article" date="2007" name="Science">
        <title>Draft genome sequence of the sexually transmitted pathogen Trichomonas vaginalis.</title>
        <authorList>
            <person name="Carlton J.M."/>
            <person name="Hirt R.P."/>
            <person name="Silva J.C."/>
            <person name="Delcher A.L."/>
            <person name="Schatz M."/>
            <person name="Zhao Q."/>
            <person name="Wortman J.R."/>
            <person name="Bidwell S.L."/>
            <person name="Alsmark U.C.M."/>
            <person name="Besteiro S."/>
            <person name="Sicheritz-Ponten T."/>
            <person name="Noel C.J."/>
            <person name="Dacks J.B."/>
            <person name="Foster P.G."/>
            <person name="Simillion C."/>
            <person name="Van de Peer Y."/>
            <person name="Miranda-Saavedra D."/>
            <person name="Barton G.J."/>
            <person name="Westrop G.D."/>
            <person name="Mueller S."/>
            <person name="Dessi D."/>
            <person name="Fiori P.L."/>
            <person name="Ren Q."/>
            <person name="Paulsen I."/>
            <person name="Zhang H."/>
            <person name="Bastida-Corcuera F.D."/>
            <person name="Simoes-Barbosa A."/>
            <person name="Brown M.T."/>
            <person name="Hayes R.D."/>
            <person name="Mukherjee M."/>
            <person name="Okumura C.Y."/>
            <person name="Schneider R."/>
            <person name="Smith A.J."/>
            <person name="Vanacova S."/>
            <person name="Villalvazo M."/>
            <person name="Haas B.J."/>
            <person name="Pertea M."/>
            <person name="Feldblyum T.V."/>
            <person name="Utterback T.R."/>
            <person name="Shu C.L."/>
            <person name="Osoegawa K."/>
            <person name="de Jong P.J."/>
            <person name="Hrdy I."/>
            <person name="Horvathova L."/>
            <person name="Zubacova Z."/>
            <person name="Dolezal P."/>
            <person name="Malik S.B."/>
            <person name="Logsdon J.M. Jr."/>
            <person name="Henze K."/>
            <person name="Gupta A."/>
            <person name="Wang C.C."/>
            <person name="Dunne R.L."/>
            <person name="Upcroft J.A."/>
            <person name="Upcroft P."/>
            <person name="White O."/>
            <person name="Salzberg S.L."/>
            <person name="Tang P."/>
            <person name="Chiu C.-H."/>
            <person name="Lee Y.-S."/>
            <person name="Embley T.M."/>
            <person name="Coombs G.H."/>
            <person name="Mottram J.C."/>
            <person name="Tachezy J."/>
            <person name="Fraser-Liggett C.M."/>
            <person name="Johnson P.J."/>
        </authorList>
    </citation>
    <scope>NUCLEOTIDE SEQUENCE [LARGE SCALE GENOMIC DNA]</scope>
    <source>
        <strain evidence="1">G3</strain>
    </source>
</reference>
<dbReference type="KEGG" id="tva:4739046"/>
<organism evidence="1 2">
    <name type="scientific">Trichomonas vaginalis (strain ATCC PRA-98 / G3)</name>
    <dbReference type="NCBI Taxonomy" id="412133"/>
    <lineage>
        <taxon>Eukaryota</taxon>
        <taxon>Metamonada</taxon>
        <taxon>Parabasalia</taxon>
        <taxon>Trichomonadida</taxon>
        <taxon>Trichomonadidae</taxon>
        <taxon>Trichomonas</taxon>
    </lineage>
</organism>
<name>A2GN45_TRIV3</name>